<sequence length="83" mass="9671">MTSFITDDLLAGVFIGQGGCRRHALKETIALDTPLQHCWTLFDKRSVTLFEEITQFFVHLSYDWIHVRCDPFIHVLLSYIELT</sequence>
<gene>
    <name evidence="1" type="ORF">C448_05878</name>
</gene>
<dbReference type="EMBL" id="AOMC01000087">
    <property type="protein sequence ID" value="EMA46607.1"/>
    <property type="molecule type" value="Genomic_DNA"/>
</dbReference>
<organism evidence="1 2">
    <name type="scientific">Halococcus morrhuae DSM 1307</name>
    <dbReference type="NCBI Taxonomy" id="931277"/>
    <lineage>
        <taxon>Archaea</taxon>
        <taxon>Methanobacteriati</taxon>
        <taxon>Methanobacteriota</taxon>
        <taxon>Stenosarchaea group</taxon>
        <taxon>Halobacteria</taxon>
        <taxon>Halobacteriales</taxon>
        <taxon>Halococcaceae</taxon>
        <taxon>Halococcus</taxon>
    </lineage>
</organism>
<evidence type="ECO:0000313" key="2">
    <source>
        <dbReference type="Proteomes" id="UP000011568"/>
    </source>
</evidence>
<accession>M0MLP8</accession>
<dbReference type="AlphaFoldDB" id="M0MLP8"/>
<evidence type="ECO:0000313" key="1">
    <source>
        <dbReference type="EMBL" id="EMA46607.1"/>
    </source>
</evidence>
<protein>
    <submittedName>
        <fullName evidence="1">Uncharacterized protein</fullName>
    </submittedName>
</protein>
<proteinExistence type="predicted"/>
<dbReference type="Proteomes" id="UP000011568">
    <property type="component" value="Unassembled WGS sequence"/>
</dbReference>
<keyword evidence="2" id="KW-1185">Reference proteome</keyword>
<reference evidence="1 2" key="1">
    <citation type="journal article" date="2014" name="PLoS Genet.">
        <title>Phylogenetically driven sequencing of extremely halophilic archaea reveals strategies for static and dynamic osmo-response.</title>
        <authorList>
            <person name="Becker E.A."/>
            <person name="Seitzer P.M."/>
            <person name="Tritt A."/>
            <person name="Larsen D."/>
            <person name="Krusor M."/>
            <person name="Yao A.I."/>
            <person name="Wu D."/>
            <person name="Madern D."/>
            <person name="Eisen J.A."/>
            <person name="Darling A.E."/>
            <person name="Facciotti M.T."/>
        </authorList>
    </citation>
    <scope>NUCLEOTIDE SEQUENCE [LARGE SCALE GENOMIC DNA]</scope>
    <source>
        <strain evidence="1 2">DSM 1307</strain>
    </source>
</reference>
<name>M0MLP8_HALMO</name>
<comment type="caution">
    <text evidence="1">The sequence shown here is derived from an EMBL/GenBank/DDBJ whole genome shotgun (WGS) entry which is preliminary data.</text>
</comment>